<sequence length="132" mass="14452">MQWRAFGSLVALIFILDFAFQVLLAGGPLWCHEGGGNRRYTPINCDSDVYECYKVDCYDNETPFVARGCGVGRTISMSFPNQSCAQALELCDMVGGHGICHLCSHFHMCNRSTHRSVIVGAVIASIAVAFLL</sequence>
<keyword evidence="3" id="KW-1185">Reference proteome</keyword>
<keyword evidence="1" id="KW-0732">Signal</keyword>
<dbReference type="EMBL" id="JBGFUD010000563">
    <property type="protein sequence ID" value="MFH4974785.1"/>
    <property type="molecule type" value="Genomic_DNA"/>
</dbReference>
<name>A0ABD6E5B1_9BILA</name>
<gene>
    <name evidence="2" type="ORF">AB6A40_001494</name>
</gene>
<evidence type="ECO:0000313" key="2">
    <source>
        <dbReference type="EMBL" id="MFH4974785.1"/>
    </source>
</evidence>
<organism evidence="2 3">
    <name type="scientific">Gnathostoma spinigerum</name>
    <dbReference type="NCBI Taxonomy" id="75299"/>
    <lineage>
        <taxon>Eukaryota</taxon>
        <taxon>Metazoa</taxon>
        <taxon>Ecdysozoa</taxon>
        <taxon>Nematoda</taxon>
        <taxon>Chromadorea</taxon>
        <taxon>Rhabditida</taxon>
        <taxon>Spirurina</taxon>
        <taxon>Gnathostomatomorpha</taxon>
        <taxon>Gnathostomatoidea</taxon>
        <taxon>Gnathostomatidae</taxon>
        <taxon>Gnathostoma</taxon>
    </lineage>
</organism>
<feature type="chain" id="PRO_5044771338" evidence="1">
    <location>
        <begin position="26"/>
        <end position="132"/>
    </location>
</feature>
<feature type="signal peptide" evidence="1">
    <location>
        <begin position="1"/>
        <end position="25"/>
    </location>
</feature>
<protein>
    <submittedName>
        <fullName evidence="2">Uncharacterized protein</fullName>
    </submittedName>
</protein>
<evidence type="ECO:0000313" key="3">
    <source>
        <dbReference type="Proteomes" id="UP001608902"/>
    </source>
</evidence>
<reference evidence="2 3" key="1">
    <citation type="submission" date="2024-08" db="EMBL/GenBank/DDBJ databases">
        <title>Gnathostoma spinigerum genome.</title>
        <authorList>
            <person name="Gonzalez-Bertolin B."/>
            <person name="Monzon S."/>
            <person name="Zaballos A."/>
            <person name="Jimenez P."/>
            <person name="Dekumyoy P."/>
            <person name="Varona S."/>
            <person name="Cuesta I."/>
            <person name="Sumanam S."/>
            <person name="Adisakwattana P."/>
            <person name="Gasser R.B."/>
            <person name="Hernandez-Gonzalez A."/>
            <person name="Young N.D."/>
            <person name="Perteguer M.J."/>
        </authorList>
    </citation>
    <scope>NUCLEOTIDE SEQUENCE [LARGE SCALE GENOMIC DNA]</scope>
    <source>
        <strain evidence="2">AL3</strain>
        <tissue evidence="2">Liver</tissue>
    </source>
</reference>
<comment type="caution">
    <text evidence="2">The sequence shown here is derived from an EMBL/GenBank/DDBJ whole genome shotgun (WGS) entry which is preliminary data.</text>
</comment>
<evidence type="ECO:0000256" key="1">
    <source>
        <dbReference type="SAM" id="SignalP"/>
    </source>
</evidence>
<proteinExistence type="predicted"/>
<accession>A0ABD6E5B1</accession>
<dbReference type="Proteomes" id="UP001608902">
    <property type="component" value="Unassembled WGS sequence"/>
</dbReference>
<dbReference type="AlphaFoldDB" id="A0ABD6E5B1"/>